<gene>
    <name evidence="13" type="ORF">EVA99_00740</name>
</gene>
<comment type="caution">
    <text evidence="13">The sequence shown here is derived from an EMBL/GenBank/DDBJ whole genome shotgun (WGS) entry which is preliminary data.</text>
</comment>
<evidence type="ECO:0000256" key="1">
    <source>
        <dbReference type="ARBA" id="ARBA00004496"/>
    </source>
</evidence>
<dbReference type="InterPro" id="IPR006070">
    <property type="entry name" value="Sua5-like_dom"/>
</dbReference>
<keyword evidence="5" id="KW-0808">Transferase</keyword>
<name>A0A520MU83_9GAMM</name>
<proteinExistence type="inferred from homology"/>
<dbReference type="GO" id="GO:0006450">
    <property type="term" value="P:regulation of translational fidelity"/>
    <property type="evidence" value="ECO:0007669"/>
    <property type="project" value="TreeGrafter"/>
</dbReference>
<evidence type="ECO:0000256" key="9">
    <source>
        <dbReference type="ARBA" id="ARBA00022840"/>
    </source>
</evidence>
<keyword evidence="4" id="KW-0963">Cytoplasm</keyword>
<dbReference type="PANTHER" id="PTHR17490">
    <property type="entry name" value="SUA5"/>
    <property type="match status" value="1"/>
</dbReference>
<dbReference type="EC" id="2.7.7.87" evidence="3"/>
<evidence type="ECO:0000256" key="8">
    <source>
        <dbReference type="ARBA" id="ARBA00022741"/>
    </source>
</evidence>
<organism evidence="13 14">
    <name type="scientific">SAR86 cluster bacterium</name>
    <dbReference type="NCBI Taxonomy" id="2030880"/>
    <lineage>
        <taxon>Bacteria</taxon>
        <taxon>Pseudomonadati</taxon>
        <taxon>Pseudomonadota</taxon>
        <taxon>Gammaproteobacteria</taxon>
        <taxon>SAR86 cluster</taxon>
    </lineage>
</organism>
<dbReference type="Pfam" id="PF01300">
    <property type="entry name" value="Sua5_yciO_yrdC"/>
    <property type="match status" value="1"/>
</dbReference>
<sequence length="172" mass="19324">MKTTNKIEVAAQWVLKKRIIAYPTEGIWGLGGLNLPNVIEGIDKIKSRPADKKYILLFHSSKELLQRFSIEVKYTEIIKKHTNTFTTMIIPTSNGKIAARIPEHGNLLNFLQLIEKPLISTSANTSGEEVCKNINEVKAVFDDKIYGALDLALGGKKEPSKILDLETNEYIR</sequence>
<evidence type="ECO:0000256" key="5">
    <source>
        <dbReference type="ARBA" id="ARBA00022679"/>
    </source>
</evidence>
<dbReference type="Proteomes" id="UP000320146">
    <property type="component" value="Unassembled WGS sequence"/>
</dbReference>
<comment type="similarity">
    <text evidence="2">Belongs to the SUA5 family.</text>
</comment>
<dbReference type="InterPro" id="IPR017945">
    <property type="entry name" value="DHBP_synth_RibB-like_a/b_dom"/>
</dbReference>
<evidence type="ECO:0000256" key="7">
    <source>
        <dbReference type="ARBA" id="ARBA00022695"/>
    </source>
</evidence>
<protein>
    <recommendedName>
        <fullName evidence="10">L-threonylcarbamoyladenylate synthase</fullName>
        <ecNumber evidence="3">2.7.7.87</ecNumber>
    </recommendedName>
    <alternativeName>
        <fullName evidence="10">L-threonylcarbamoyladenylate synthase</fullName>
    </alternativeName>
</protein>
<dbReference type="GO" id="GO:0003725">
    <property type="term" value="F:double-stranded RNA binding"/>
    <property type="evidence" value="ECO:0007669"/>
    <property type="project" value="InterPro"/>
</dbReference>
<dbReference type="GO" id="GO:0000049">
    <property type="term" value="F:tRNA binding"/>
    <property type="evidence" value="ECO:0007669"/>
    <property type="project" value="TreeGrafter"/>
</dbReference>
<dbReference type="GO" id="GO:0008033">
    <property type="term" value="P:tRNA processing"/>
    <property type="evidence" value="ECO:0007669"/>
    <property type="project" value="UniProtKB-KW"/>
</dbReference>
<dbReference type="GO" id="GO:0005524">
    <property type="term" value="F:ATP binding"/>
    <property type="evidence" value="ECO:0007669"/>
    <property type="project" value="UniProtKB-KW"/>
</dbReference>
<evidence type="ECO:0000313" key="14">
    <source>
        <dbReference type="Proteomes" id="UP000320146"/>
    </source>
</evidence>
<evidence type="ECO:0000256" key="10">
    <source>
        <dbReference type="ARBA" id="ARBA00029774"/>
    </source>
</evidence>
<reference evidence="13 14" key="1">
    <citation type="submission" date="2019-02" db="EMBL/GenBank/DDBJ databases">
        <title>Prokaryotic population dynamics and viral predation in marine succession experiment using metagenomics: the confinement effect.</title>
        <authorList>
            <person name="Haro-Moreno J.M."/>
            <person name="Rodriguez-Valera F."/>
            <person name="Lopez-Perez M."/>
        </authorList>
    </citation>
    <scope>NUCLEOTIDE SEQUENCE [LARGE SCALE GENOMIC DNA]</scope>
    <source>
        <strain evidence="13">MED-G166</strain>
    </source>
</reference>
<evidence type="ECO:0000256" key="6">
    <source>
        <dbReference type="ARBA" id="ARBA00022694"/>
    </source>
</evidence>
<dbReference type="PANTHER" id="PTHR17490:SF16">
    <property type="entry name" value="THREONYLCARBAMOYL-AMP SYNTHASE"/>
    <property type="match status" value="1"/>
</dbReference>
<accession>A0A520MU83</accession>
<evidence type="ECO:0000256" key="11">
    <source>
        <dbReference type="ARBA" id="ARBA00048366"/>
    </source>
</evidence>
<evidence type="ECO:0000313" key="13">
    <source>
        <dbReference type="EMBL" id="RZO24789.1"/>
    </source>
</evidence>
<dbReference type="PROSITE" id="PS51163">
    <property type="entry name" value="YRDC"/>
    <property type="match status" value="1"/>
</dbReference>
<evidence type="ECO:0000256" key="3">
    <source>
        <dbReference type="ARBA" id="ARBA00012584"/>
    </source>
</evidence>
<evidence type="ECO:0000256" key="4">
    <source>
        <dbReference type="ARBA" id="ARBA00022490"/>
    </source>
</evidence>
<evidence type="ECO:0000259" key="12">
    <source>
        <dbReference type="PROSITE" id="PS51163"/>
    </source>
</evidence>
<dbReference type="SUPFAM" id="SSF55821">
    <property type="entry name" value="YrdC/RibB"/>
    <property type="match status" value="1"/>
</dbReference>
<keyword evidence="9" id="KW-0067">ATP-binding</keyword>
<feature type="domain" description="YrdC-like" evidence="12">
    <location>
        <begin position="4"/>
        <end position="172"/>
    </location>
</feature>
<comment type="catalytic activity">
    <reaction evidence="11">
        <text>L-threonine + hydrogencarbonate + ATP = L-threonylcarbamoyladenylate + diphosphate + H2O</text>
        <dbReference type="Rhea" id="RHEA:36407"/>
        <dbReference type="ChEBI" id="CHEBI:15377"/>
        <dbReference type="ChEBI" id="CHEBI:17544"/>
        <dbReference type="ChEBI" id="CHEBI:30616"/>
        <dbReference type="ChEBI" id="CHEBI:33019"/>
        <dbReference type="ChEBI" id="CHEBI:57926"/>
        <dbReference type="ChEBI" id="CHEBI:73682"/>
        <dbReference type="EC" id="2.7.7.87"/>
    </reaction>
</comment>
<keyword evidence="6" id="KW-0819">tRNA processing</keyword>
<dbReference type="AlphaFoldDB" id="A0A520MU83"/>
<keyword evidence="7" id="KW-0548">Nucleotidyltransferase</keyword>
<dbReference type="GO" id="GO:0005737">
    <property type="term" value="C:cytoplasm"/>
    <property type="evidence" value="ECO:0007669"/>
    <property type="project" value="UniProtKB-SubCell"/>
</dbReference>
<keyword evidence="8" id="KW-0547">Nucleotide-binding</keyword>
<evidence type="ECO:0000256" key="2">
    <source>
        <dbReference type="ARBA" id="ARBA00007663"/>
    </source>
</evidence>
<dbReference type="GO" id="GO:0061710">
    <property type="term" value="F:L-threonylcarbamoyladenylate synthase"/>
    <property type="evidence" value="ECO:0007669"/>
    <property type="project" value="UniProtKB-EC"/>
</dbReference>
<dbReference type="EMBL" id="SHBL01000003">
    <property type="protein sequence ID" value="RZO24789.1"/>
    <property type="molecule type" value="Genomic_DNA"/>
</dbReference>
<dbReference type="Gene3D" id="3.90.870.10">
    <property type="entry name" value="DHBP synthase"/>
    <property type="match status" value="1"/>
</dbReference>
<comment type="subcellular location">
    <subcellularLocation>
        <location evidence="1">Cytoplasm</location>
    </subcellularLocation>
</comment>
<dbReference type="InterPro" id="IPR050156">
    <property type="entry name" value="TC-AMP_synthase_SUA5"/>
</dbReference>